<dbReference type="EMBL" id="JAIVFQ010000022">
    <property type="protein sequence ID" value="MCC5600789.1"/>
    <property type="molecule type" value="Genomic_DNA"/>
</dbReference>
<evidence type="ECO:0000313" key="2">
    <source>
        <dbReference type="EMBL" id="MCC5600789.1"/>
    </source>
</evidence>
<keyword evidence="1" id="KW-1133">Transmembrane helix</keyword>
<organism evidence="2 3">
    <name type="scientific">Nostoc favosum CHAB5714</name>
    <dbReference type="NCBI Taxonomy" id="2780399"/>
    <lineage>
        <taxon>Bacteria</taxon>
        <taxon>Bacillati</taxon>
        <taxon>Cyanobacteriota</taxon>
        <taxon>Cyanophyceae</taxon>
        <taxon>Nostocales</taxon>
        <taxon>Nostocaceae</taxon>
        <taxon>Nostoc</taxon>
        <taxon>Nostoc favosum</taxon>
    </lineage>
</organism>
<name>A0ABS8I9C8_9NOSO</name>
<keyword evidence="1" id="KW-0812">Transmembrane</keyword>
<protein>
    <submittedName>
        <fullName evidence="2">Uncharacterized protein</fullName>
    </submittedName>
</protein>
<evidence type="ECO:0000313" key="3">
    <source>
        <dbReference type="Proteomes" id="UP001199525"/>
    </source>
</evidence>
<evidence type="ECO:0000256" key="1">
    <source>
        <dbReference type="SAM" id="Phobius"/>
    </source>
</evidence>
<accession>A0ABS8I9C8</accession>
<feature type="transmembrane region" description="Helical" evidence="1">
    <location>
        <begin position="20"/>
        <end position="39"/>
    </location>
</feature>
<sequence>MEKLSAVGSAIALVMMRWMWAMSTTGYSAIALLMMELMWRRSPVEYQSN</sequence>
<keyword evidence="3" id="KW-1185">Reference proteome</keyword>
<proteinExistence type="predicted"/>
<reference evidence="2 3" key="1">
    <citation type="journal article" date="2021" name="Microorganisms">
        <title>Genome Evolution of Filamentous Cyanobacterium Nostoc Species: From Facultative Symbiosis to Free Living.</title>
        <authorList>
            <person name="Huo D."/>
            <person name="Li H."/>
            <person name="Cai F."/>
            <person name="Guo X."/>
            <person name="Qiao Z."/>
            <person name="Wang W."/>
            <person name="Yu G."/>
            <person name="Li R."/>
        </authorList>
    </citation>
    <scope>NUCLEOTIDE SEQUENCE [LARGE SCALE GENOMIC DNA]</scope>
    <source>
        <strain evidence="2 3">CHAB 5714</strain>
    </source>
</reference>
<dbReference type="Proteomes" id="UP001199525">
    <property type="component" value="Unassembled WGS sequence"/>
</dbReference>
<comment type="caution">
    <text evidence="2">The sequence shown here is derived from an EMBL/GenBank/DDBJ whole genome shotgun (WGS) entry which is preliminary data.</text>
</comment>
<keyword evidence="1" id="KW-0472">Membrane</keyword>
<gene>
    <name evidence="2" type="ORF">LC586_16570</name>
</gene>